<dbReference type="GO" id="GO:0005886">
    <property type="term" value="C:plasma membrane"/>
    <property type="evidence" value="ECO:0007669"/>
    <property type="project" value="UniProtKB-SubCell"/>
</dbReference>
<keyword evidence="6 8" id="KW-1133">Transmembrane helix</keyword>
<comment type="caution">
    <text evidence="10">The sequence shown here is derived from an EMBL/GenBank/DDBJ whole genome shotgun (WGS) entry which is preliminary data.</text>
</comment>
<evidence type="ECO:0000313" key="10">
    <source>
        <dbReference type="EMBL" id="ERI78070.1"/>
    </source>
</evidence>
<evidence type="ECO:0000256" key="7">
    <source>
        <dbReference type="ARBA" id="ARBA00023136"/>
    </source>
</evidence>
<comment type="subcellular location">
    <subcellularLocation>
        <location evidence="1">Cell membrane</location>
        <topology evidence="1">Multi-pass membrane protein</topology>
    </subcellularLocation>
</comment>
<dbReference type="Pfam" id="PF02378">
    <property type="entry name" value="PTS_EIIC"/>
    <property type="match status" value="1"/>
</dbReference>
<feature type="transmembrane region" description="Helical" evidence="8">
    <location>
        <begin position="88"/>
        <end position="107"/>
    </location>
</feature>
<keyword evidence="3" id="KW-1003">Cell membrane</keyword>
<keyword evidence="2" id="KW-0813">Transport</keyword>
<dbReference type="RefSeq" id="WP_021642562.1">
    <property type="nucleotide sequence ID" value="NZ_KE992946.1"/>
</dbReference>
<feature type="transmembrane region" description="Helical" evidence="8">
    <location>
        <begin position="145"/>
        <end position="163"/>
    </location>
</feature>
<feature type="transmembrane region" description="Helical" evidence="8">
    <location>
        <begin position="119"/>
        <end position="139"/>
    </location>
</feature>
<accession>A0ABC9TZR7</accession>
<feature type="transmembrane region" description="Helical" evidence="8">
    <location>
        <begin position="27"/>
        <end position="45"/>
    </location>
</feature>
<gene>
    <name evidence="10" type="ORF">CLOSYM_01706</name>
</gene>
<keyword evidence="4" id="KW-0762">Sugar transport</keyword>
<dbReference type="PANTHER" id="PTHR33989:SF4">
    <property type="entry name" value="PTS SYSTEM N,N'-DIACETYLCHITOBIOSE-SPECIFIC EIIC COMPONENT"/>
    <property type="match status" value="1"/>
</dbReference>
<dbReference type="InterPro" id="IPR003352">
    <property type="entry name" value="PTS_EIIC"/>
</dbReference>
<organism evidence="10 11">
    <name type="scientific">[Clostridium] symbiosum ATCC 14940</name>
    <dbReference type="NCBI Taxonomy" id="411472"/>
    <lineage>
        <taxon>Bacteria</taxon>
        <taxon>Bacillati</taxon>
        <taxon>Bacillota</taxon>
        <taxon>Clostridia</taxon>
        <taxon>Lachnospirales</taxon>
        <taxon>Lachnospiraceae</taxon>
        <taxon>Otoolea</taxon>
    </lineage>
</organism>
<evidence type="ECO:0000256" key="3">
    <source>
        <dbReference type="ARBA" id="ARBA00022475"/>
    </source>
</evidence>
<dbReference type="Proteomes" id="UP000016491">
    <property type="component" value="Unassembled WGS sequence"/>
</dbReference>
<protein>
    <submittedName>
        <fullName evidence="10">PTS system, lactose/cellobiose family IIC component</fullName>
    </submittedName>
</protein>
<evidence type="ECO:0000313" key="11">
    <source>
        <dbReference type="Proteomes" id="UP000016491"/>
    </source>
</evidence>
<evidence type="ECO:0000256" key="5">
    <source>
        <dbReference type="ARBA" id="ARBA00022692"/>
    </source>
</evidence>
<dbReference type="PROSITE" id="PS51105">
    <property type="entry name" value="PTS_EIIC_TYPE_3"/>
    <property type="match status" value="1"/>
</dbReference>
<evidence type="ECO:0000256" key="8">
    <source>
        <dbReference type="SAM" id="Phobius"/>
    </source>
</evidence>
<evidence type="ECO:0000256" key="4">
    <source>
        <dbReference type="ARBA" id="ARBA00022597"/>
    </source>
</evidence>
<dbReference type="InterPro" id="IPR004501">
    <property type="entry name" value="PTS_EIIC_3"/>
</dbReference>
<evidence type="ECO:0000256" key="1">
    <source>
        <dbReference type="ARBA" id="ARBA00004651"/>
    </source>
</evidence>
<dbReference type="AlphaFoldDB" id="A0ABC9TZR7"/>
<dbReference type="EMBL" id="AWSU01000134">
    <property type="protein sequence ID" value="ERI78070.1"/>
    <property type="molecule type" value="Genomic_DNA"/>
</dbReference>
<feature type="domain" description="PTS EIIC type-3" evidence="9">
    <location>
        <begin position="1"/>
        <end position="200"/>
    </location>
</feature>
<name>A0ABC9TZR7_CLOSY</name>
<evidence type="ECO:0000256" key="6">
    <source>
        <dbReference type="ARBA" id="ARBA00022989"/>
    </source>
</evidence>
<reference evidence="10 11" key="1">
    <citation type="submission" date="2013-07" db="EMBL/GenBank/DDBJ databases">
        <authorList>
            <person name="Weinstock G."/>
            <person name="Sodergren E."/>
            <person name="Wylie T."/>
            <person name="Fulton L."/>
            <person name="Fulton R."/>
            <person name="Fronick C."/>
            <person name="O'Laughlin M."/>
            <person name="Godfrey J."/>
            <person name="Miner T."/>
            <person name="Herter B."/>
            <person name="Appelbaum E."/>
            <person name="Cordes M."/>
            <person name="Lek S."/>
            <person name="Wollam A."/>
            <person name="Pepin K.H."/>
            <person name="Palsikar V.B."/>
            <person name="Mitreva M."/>
            <person name="Wilson R.K."/>
        </authorList>
    </citation>
    <scope>NUCLEOTIDE SEQUENCE [LARGE SCALE GENOMIC DNA]</scope>
    <source>
        <strain evidence="10 11">ATCC 14940</strain>
    </source>
</reference>
<dbReference type="PANTHER" id="PTHR33989">
    <property type="match status" value="1"/>
</dbReference>
<proteinExistence type="predicted"/>
<keyword evidence="5 8" id="KW-0812">Transmembrane</keyword>
<evidence type="ECO:0000259" key="9">
    <source>
        <dbReference type="PROSITE" id="PS51105"/>
    </source>
</evidence>
<sequence>MSWDSSNITNFGSYLFLKLFDKISGNLFGILLYVVMTYLLWFMGIHGTNTLEAVSRHLFEQNVEINQSLVLAGHIPTEIFSKTFLDTFVFIGGCGTALSFVLALYIASKQSHNRKMSFVALPSALFNISEIAVFGFPIIFNLTMLIPFILTPVILTLISASAIKTGLVPAVTQSVEWTIPVLLSGYQATGSVSGSLLRWK</sequence>
<dbReference type="InterPro" id="IPR051088">
    <property type="entry name" value="PTS_Sugar-EIIC/EIIB"/>
</dbReference>
<keyword evidence="7 8" id="KW-0472">Membrane</keyword>
<evidence type="ECO:0000256" key="2">
    <source>
        <dbReference type="ARBA" id="ARBA00022448"/>
    </source>
</evidence>